<protein>
    <submittedName>
        <fullName evidence="2">Poly(3-hydroxyalkanoate) synthetase</fullName>
    </submittedName>
</protein>
<dbReference type="STRING" id="706587.Desti_5203"/>
<organism evidence="2 3">
    <name type="scientific">Desulfomonile tiedjei (strain ATCC 49306 / DSM 6799 / DCB-1)</name>
    <dbReference type="NCBI Taxonomy" id="706587"/>
    <lineage>
        <taxon>Bacteria</taxon>
        <taxon>Pseudomonadati</taxon>
        <taxon>Thermodesulfobacteriota</taxon>
        <taxon>Desulfomonilia</taxon>
        <taxon>Desulfomonilales</taxon>
        <taxon>Desulfomonilaceae</taxon>
        <taxon>Desulfomonile</taxon>
    </lineage>
</organism>
<dbReference type="eggNOG" id="COG3243">
    <property type="taxonomic scope" value="Bacteria"/>
</dbReference>
<dbReference type="InterPro" id="IPR029058">
    <property type="entry name" value="AB_hydrolase_fold"/>
</dbReference>
<dbReference type="EMBL" id="CP003360">
    <property type="protein sequence ID" value="AFM27802.1"/>
    <property type="molecule type" value="Genomic_DNA"/>
</dbReference>
<dbReference type="PANTHER" id="PTHR36837">
    <property type="entry name" value="POLY(3-HYDROXYALKANOATE) POLYMERASE SUBUNIT PHAC"/>
    <property type="match status" value="1"/>
</dbReference>
<gene>
    <name evidence="2" type="ordered locus">Desti_5203</name>
</gene>
<sequence>MIETSVNPILGNQPLIEYLIDAGQRTVLFWDAIRQRGNQYLEQMAKTVPHVLQFDYESILDGRTLPKPVNYGIIRIRPPRGAVIDDLKRPFVVIDPRAGHGPGIGGFKAESEIGEAMRAGHPCYFIGFAPLPEPGQTIEAVIEAWAVFLQRVSDLHSEAEGKPVVIGNCQAGWALMMLAAKYPELCGPIITAGSPLSYWAGVRGVNPMRYTGGLLGGSWLTALVSDLGNGKFDGAWLVQNFENLNPANTFWSKQYNLYANIDTEAPRYLGFERWWGGHVVLSGDEMQYIVDNLFVGNKLSSSEMVTADGVRLDLRKIRSPVVCLCSKGDNITPPQQALGWILDLYRSDEDVLASGQTIVYVVHETIGHLGIFVSAGVAKKEHQEFASNIDLIDCLPPGLYEAVIQRKTPDAAHIELATGDYISRFERRSLEDIRALGGNTLDEERCFAAVARLSEVNHGLYRTTAQPFVRSLATEQSAEWLRRMHPLRLGYELFSDRNPAVQPLASVAQMVRKSRLPVAADNIFLQWEKIFSDWMTWSLDAFRDWRDFLTERMFFGIYGQPWLQALLGLRAEDAPPRQRPGLDSDHLAFVERRIEELRANMDKGGPHEAAIRAMIYIRMPENAADERAFEMLRRIRAEQGSEKSLAEFKQEVREQYYMLRLDENRAVELIPELLRGHEDDAARLLEHIRRVVTAGGPLHEEGQRRLAQVEGLFAAHHPIERPGPHLQALPREVHPDDNQ</sequence>
<dbReference type="Gene3D" id="3.40.50.1820">
    <property type="entry name" value="alpha/beta hydrolase"/>
    <property type="match status" value="1"/>
</dbReference>
<dbReference type="Pfam" id="PF11339">
    <property type="entry name" value="DUF3141"/>
    <property type="match status" value="1"/>
</dbReference>
<dbReference type="HOGENOM" id="CLU_014618_0_0_7"/>
<name>I4CE11_DESTA</name>
<dbReference type="PANTHER" id="PTHR36837:SF2">
    <property type="entry name" value="POLY(3-HYDROXYALKANOATE) POLYMERASE SUBUNIT PHAC"/>
    <property type="match status" value="1"/>
</dbReference>
<reference evidence="2" key="1">
    <citation type="submission" date="2012-06" db="EMBL/GenBank/DDBJ databases">
        <title>Complete sequence of chromosome of Desulfomonile tiedjei DSM 6799.</title>
        <authorList>
            <consortium name="US DOE Joint Genome Institute (JGI-PGF)"/>
            <person name="Lucas S."/>
            <person name="Copeland A."/>
            <person name="Lapidus A."/>
            <person name="Glavina del Rio T."/>
            <person name="Dalin E."/>
            <person name="Tice H."/>
            <person name="Bruce D."/>
            <person name="Goodwin L."/>
            <person name="Pitluck S."/>
            <person name="Peters L."/>
            <person name="Ovchinnikova G."/>
            <person name="Zeytun A."/>
            <person name="Lu M."/>
            <person name="Kyrpides N."/>
            <person name="Mavromatis K."/>
            <person name="Ivanova N."/>
            <person name="Brettin T."/>
            <person name="Detter J.C."/>
            <person name="Han C."/>
            <person name="Larimer F."/>
            <person name="Land M."/>
            <person name="Hauser L."/>
            <person name="Markowitz V."/>
            <person name="Cheng J.-F."/>
            <person name="Hugenholtz P."/>
            <person name="Woyke T."/>
            <person name="Wu D."/>
            <person name="Spring S."/>
            <person name="Schroeder M."/>
            <person name="Brambilla E."/>
            <person name="Klenk H.-P."/>
            <person name="Eisen J.A."/>
        </authorList>
    </citation>
    <scope>NUCLEOTIDE SEQUENCE</scope>
    <source>
        <strain evidence="2">DSM 6799</strain>
    </source>
</reference>
<evidence type="ECO:0000256" key="1">
    <source>
        <dbReference type="SAM" id="MobiDB-lite"/>
    </source>
</evidence>
<dbReference type="SUPFAM" id="SSF53474">
    <property type="entry name" value="alpha/beta-Hydrolases"/>
    <property type="match status" value="1"/>
</dbReference>
<proteinExistence type="predicted"/>
<dbReference type="Proteomes" id="UP000006055">
    <property type="component" value="Chromosome"/>
</dbReference>
<accession>I4CE11</accession>
<evidence type="ECO:0000313" key="2">
    <source>
        <dbReference type="EMBL" id="AFM27802.1"/>
    </source>
</evidence>
<dbReference type="OrthoDB" id="7231451at2"/>
<dbReference type="RefSeq" id="WP_014812903.1">
    <property type="nucleotide sequence ID" value="NC_018025.1"/>
</dbReference>
<dbReference type="KEGG" id="dti:Desti_5203"/>
<dbReference type="PATRIC" id="fig|706587.4.peg.5881"/>
<dbReference type="InterPro" id="IPR051321">
    <property type="entry name" value="PHA/PHB_synthase"/>
</dbReference>
<dbReference type="InterPro" id="IPR024501">
    <property type="entry name" value="DUF3141"/>
</dbReference>
<feature type="region of interest" description="Disordered" evidence="1">
    <location>
        <begin position="719"/>
        <end position="739"/>
    </location>
</feature>
<evidence type="ECO:0000313" key="3">
    <source>
        <dbReference type="Proteomes" id="UP000006055"/>
    </source>
</evidence>
<dbReference type="AlphaFoldDB" id="I4CE11"/>
<keyword evidence="3" id="KW-1185">Reference proteome</keyword>